<accession>A0A9K3H8B2</accession>
<keyword evidence="1" id="KW-1133">Transmembrane helix</keyword>
<dbReference type="Gramene" id="mRNA:HanXRQr2_Chr14g0670191">
    <property type="protein sequence ID" value="mRNA:HanXRQr2_Chr14g0670191"/>
    <property type="gene ID" value="HanXRQr2_Chr14g0670191"/>
</dbReference>
<protein>
    <submittedName>
        <fullName evidence="2">Uncharacterized protein</fullName>
    </submittedName>
</protein>
<evidence type="ECO:0000313" key="3">
    <source>
        <dbReference type="Proteomes" id="UP000215914"/>
    </source>
</evidence>
<comment type="caution">
    <text evidence="2">The sequence shown here is derived from an EMBL/GenBank/DDBJ whole genome shotgun (WGS) entry which is preliminary data.</text>
</comment>
<dbReference type="EMBL" id="MNCJ02000329">
    <property type="protein sequence ID" value="KAF5771402.1"/>
    <property type="molecule type" value="Genomic_DNA"/>
</dbReference>
<proteinExistence type="predicted"/>
<dbReference type="AlphaFoldDB" id="A0A9K3H8B2"/>
<evidence type="ECO:0000256" key="1">
    <source>
        <dbReference type="SAM" id="Phobius"/>
    </source>
</evidence>
<dbReference type="Proteomes" id="UP000215914">
    <property type="component" value="Unassembled WGS sequence"/>
</dbReference>
<reference evidence="2" key="2">
    <citation type="submission" date="2020-06" db="EMBL/GenBank/DDBJ databases">
        <title>Helianthus annuus Genome sequencing and assembly Release 2.</title>
        <authorList>
            <person name="Gouzy J."/>
            <person name="Langlade N."/>
            <person name="Munos S."/>
        </authorList>
    </citation>
    <scope>NUCLEOTIDE SEQUENCE</scope>
    <source>
        <tissue evidence="2">Leaves</tissue>
    </source>
</reference>
<keyword evidence="1" id="KW-0812">Transmembrane</keyword>
<evidence type="ECO:0000313" key="2">
    <source>
        <dbReference type="EMBL" id="KAF5771402.1"/>
    </source>
</evidence>
<gene>
    <name evidence="2" type="ORF">HanXRQr2_Chr14g0670191</name>
</gene>
<keyword evidence="3" id="KW-1185">Reference proteome</keyword>
<organism evidence="2 3">
    <name type="scientific">Helianthus annuus</name>
    <name type="common">Common sunflower</name>
    <dbReference type="NCBI Taxonomy" id="4232"/>
    <lineage>
        <taxon>Eukaryota</taxon>
        <taxon>Viridiplantae</taxon>
        <taxon>Streptophyta</taxon>
        <taxon>Embryophyta</taxon>
        <taxon>Tracheophyta</taxon>
        <taxon>Spermatophyta</taxon>
        <taxon>Magnoliopsida</taxon>
        <taxon>eudicotyledons</taxon>
        <taxon>Gunneridae</taxon>
        <taxon>Pentapetalae</taxon>
        <taxon>asterids</taxon>
        <taxon>campanulids</taxon>
        <taxon>Asterales</taxon>
        <taxon>Asteraceae</taxon>
        <taxon>Asteroideae</taxon>
        <taxon>Heliantheae alliance</taxon>
        <taxon>Heliantheae</taxon>
        <taxon>Helianthus</taxon>
    </lineage>
</organism>
<feature type="transmembrane region" description="Helical" evidence="1">
    <location>
        <begin position="20"/>
        <end position="42"/>
    </location>
</feature>
<keyword evidence="1" id="KW-0472">Membrane</keyword>
<sequence length="92" mass="9850">MNSEEKSGGRAMAGRWWNVMAGVVAETVLMYLPVAPVSYGAVSMRMMTESEGCDGGEVVERDGGGGGGDSVDVFTSGAGFIWCWKYENDNRE</sequence>
<name>A0A9K3H8B2_HELAN</name>
<reference evidence="2" key="1">
    <citation type="journal article" date="2017" name="Nature">
        <title>The sunflower genome provides insights into oil metabolism, flowering and Asterid evolution.</title>
        <authorList>
            <person name="Badouin H."/>
            <person name="Gouzy J."/>
            <person name="Grassa C.J."/>
            <person name="Murat F."/>
            <person name="Staton S.E."/>
            <person name="Cottret L."/>
            <person name="Lelandais-Briere C."/>
            <person name="Owens G.L."/>
            <person name="Carrere S."/>
            <person name="Mayjonade B."/>
            <person name="Legrand L."/>
            <person name="Gill N."/>
            <person name="Kane N.C."/>
            <person name="Bowers J.E."/>
            <person name="Hubner S."/>
            <person name="Bellec A."/>
            <person name="Berard A."/>
            <person name="Berges H."/>
            <person name="Blanchet N."/>
            <person name="Boniface M.C."/>
            <person name="Brunel D."/>
            <person name="Catrice O."/>
            <person name="Chaidir N."/>
            <person name="Claudel C."/>
            <person name="Donnadieu C."/>
            <person name="Faraut T."/>
            <person name="Fievet G."/>
            <person name="Helmstetter N."/>
            <person name="King M."/>
            <person name="Knapp S.J."/>
            <person name="Lai Z."/>
            <person name="Le Paslier M.C."/>
            <person name="Lippi Y."/>
            <person name="Lorenzon L."/>
            <person name="Mandel J.R."/>
            <person name="Marage G."/>
            <person name="Marchand G."/>
            <person name="Marquand E."/>
            <person name="Bret-Mestries E."/>
            <person name="Morien E."/>
            <person name="Nambeesan S."/>
            <person name="Nguyen T."/>
            <person name="Pegot-Espagnet P."/>
            <person name="Pouilly N."/>
            <person name="Raftis F."/>
            <person name="Sallet E."/>
            <person name="Schiex T."/>
            <person name="Thomas J."/>
            <person name="Vandecasteele C."/>
            <person name="Vares D."/>
            <person name="Vear F."/>
            <person name="Vautrin S."/>
            <person name="Crespi M."/>
            <person name="Mangin B."/>
            <person name="Burke J.M."/>
            <person name="Salse J."/>
            <person name="Munos S."/>
            <person name="Vincourt P."/>
            <person name="Rieseberg L.H."/>
            <person name="Langlade N.B."/>
        </authorList>
    </citation>
    <scope>NUCLEOTIDE SEQUENCE</scope>
    <source>
        <tissue evidence="2">Leaves</tissue>
    </source>
</reference>